<evidence type="ECO:0000259" key="1">
    <source>
        <dbReference type="Pfam" id="PF13480"/>
    </source>
</evidence>
<evidence type="ECO:0000313" key="2">
    <source>
        <dbReference type="EMBL" id="RWX56090.1"/>
    </source>
</evidence>
<evidence type="ECO:0000313" key="3">
    <source>
        <dbReference type="Proteomes" id="UP000287563"/>
    </source>
</evidence>
<name>A0A3S3QTH2_9GAMM</name>
<dbReference type="EMBL" id="RJLM01000002">
    <property type="protein sequence ID" value="RWX56090.1"/>
    <property type="molecule type" value="Genomic_DNA"/>
</dbReference>
<dbReference type="SUPFAM" id="SSF55729">
    <property type="entry name" value="Acyl-CoA N-acyltransferases (Nat)"/>
    <property type="match status" value="1"/>
</dbReference>
<dbReference type="RefSeq" id="WP_128783178.1">
    <property type="nucleotide sequence ID" value="NZ_JAKJSG010000020.1"/>
</dbReference>
<dbReference type="OrthoDB" id="9808976at2"/>
<sequence>MEHCNNPVHCEVFYNPDRDRLASVWQQLEEQTQPNIFLSWLWIGSWLDCCVDDCILIEASIGSEVVGLGILVGKKSKLPFDSRKAYYLHRTGDQGLDQLWIEYNDFLLLPQYEGKTRTAMLSTVMLSVIGNGTFVVGASEKGVFDGALSLGAERRCVWDSIAYKLDFTQLRDNNCSLDQSLSRSGRYQIRRSLRKYESKGEITISTATTTEEALKVFALAEPFHIKRWGNQLGQSGFSNPKFKHFHHTLIKRGVESGEVVLHYIRAGDEPLGVIYNFHYGNQVYFYLSALNYELEDKHMKPGLTAHYLLIERALADGMLSYDFMGGTTRYKKTFANCESSLAIYHYQFPQLVLKIEATLRGLKQRFTTGNRPSPL</sequence>
<feature type="domain" description="BioF2-like acetyltransferase" evidence="1">
    <location>
        <begin position="183"/>
        <end position="332"/>
    </location>
</feature>
<keyword evidence="3" id="KW-1185">Reference proteome</keyword>
<dbReference type="Gene3D" id="3.40.630.30">
    <property type="match status" value="1"/>
</dbReference>
<protein>
    <submittedName>
        <fullName evidence="2">GNAT family N-acetyltransferase</fullName>
    </submittedName>
</protein>
<accession>A0A3S3QTH2</accession>
<gene>
    <name evidence="2" type="ORF">EDI28_07310</name>
</gene>
<dbReference type="InterPro" id="IPR016181">
    <property type="entry name" value="Acyl_CoA_acyltransferase"/>
</dbReference>
<reference evidence="2 3" key="1">
    <citation type="submission" date="2018-11" db="EMBL/GenBank/DDBJ databases">
        <title>Photobacterium sp. BEI247 sp. nov., a marine bacterium isolated from Yongle Blue Hole in the South China Sea.</title>
        <authorList>
            <person name="Wang X."/>
        </authorList>
    </citation>
    <scope>NUCLEOTIDE SEQUENCE [LARGE SCALE GENOMIC DNA]</scope>
    <source>
        <strain evidence="3">BEI247</strain>
    </source>
</reference>
<proteinExistence type="predicted"/>
<organism evidence="2 3">
    <name type="scientific">Photobacterium chitinilyticum</name>
    <dbReference type="NCBI Taxonomy" id="2485123"/>
    <lineage>
        <taxon>Bacteria</taxon>
        <taxon>Pseudomonadati</taxon>
        <taxon>Pseudomonadota</taxon>
        <taxon>Gammaproteobacteria</taxon>
        <taxon>Vibrionales</taxon>
        <taxon>Vibrionaceae</taxon>
        <taxon>Photobacterium</taxon>
    </lineage>
</organism>
<comment type="caution">
    <text evidence="2">The sequence shown here is derived from an EMBL/GenBank/DDBJ whole genome shotgun (WGS) entry which is preliminary data.</text>
</comment>
<keyword evidence="2" id="KW-0808">Transferase</keyword>
<dbReference type="InterPro" id="IPR038740">
    <property type="entry name" value="BioF2-like_GNAT_dom"/>
</dbReference>
<dbReference type="Proteomes" id="UP000287563">
    <property type="component" value="Unassembled WGS sequence"/>
</dbReference>
<dbReference type="AlphaFoldDB" id="A0A3S3QTH2"/>
<dbReference type="Pfam" id="PF13480">
    <property type="entry name" value="Acetyltransf_6"/>
    <property type="match status" value="1"/>
</dbReference>
<dbReference type="GO" id="GO:0016740">
    <property type="term" value="F:transferase activity"/>
    <property type="evidence" value="ECO:0007669"/>
    <property type="project" value="UniProtKB-KW"/>
</dbReference>